<dbReference type="GO" id="GO:0005351">
    <property type="term" value="F:carbohydrate:proton symporter activity"/>
    <property type="evidence" value="ECO:0007669"/>
    <property type="project" value="TreeGrafter"/>
</dbReference>
<dbReference type="CDD" id="cd17316">
    <property type="entry name" value="MFS_SV2_like"/>
    <property type="match status" value="1"/>
</dbReference>
<dbReference type="Gene3D" id="1.20.1250.20">
    <property type="entry name" value="MFS general substrate transporter like domains"/>
    <property type="match status" value="1"/>
</dbReference>
<feature type="transmembrane region" description="Helical" evidence="6">
    <location>
        <begin position="328"/>
        <end position="345"/>
    </location>
</feature>
<feature type="transmembrane region" description="Helical" evidence="6">
    <location>
        <begin position="179"/>
        <end position="201"/>
    </location>
</feature>
<feature type="transmembrane region" description="Helical" evidence="6">
    <location>
        <begin position="351"/>
        <end position="374"/>
    </location>
</feature>
<evidence type="ECO:0000256" key="6">
    <source>
        <dbReference type="SAM" id="Phobius"/>
    </source>
</evidence>
<dbReference type="InterPro" id="IPR036259">
    <property type="entry name" value="MFS_trans_sf"/>
</dbReference>
<dbReference type="AlphaFoldDB" id="F5XK79"/>
<sequence length="454" mass="48938">MPSQEPETIDRYTIDTAPATGFHYRLALFTGGGKFIDGYTLGVLTVALAVIPPDFGMTPFYAGLVGSAALFGLFIGSAFIGPLADRIGRKRLYTADLILFLAAALAQFFVQSPSQLFVMRLILGIAIGIDYAVAPTYLSEMLPKRLRGPLLGSLAEIWRIGFLASVIVGYFMRDMGPGAWKWILVTSAVPTALVMLLRLGAPESPRWLVRQGRDAEADAIVKKYINPEAGIHDLIATVGHEQGHKRSTWEATRILFSKQWRSRTLFAGFFWIAQATPQTAIFTFLPALFVALGLAGGLGPTLIQNIFFAVGGVVGMFLINLISRRKMLVSTFWLMAISILALVVLPDPSAAVVITCLCIYAFIEAIAGNLQFVYPSELFPTSLRAAGVGMAAAMSRIGAAFGTFVLPLVLASYGVQVVMIGTLCLLVLGALVSQKYAPETANRGLQEEPAPDAH</sequence>
<dbReference type="PRINTS" id="PR00171">
    <property type="entry name" value="SUGRTRNSPORT"/>
</dbReference>
<dbReference type="InterPro" id="IPR005829">
    <property type="entry name" value="Sugar_transporter_CS"/>
</dbReference>
<feature type="transmembrane region" description="Helical" evidence="6">
    <location>
        <begin position="302"/>
        <end position="321"/>
    </location>
</feature>
<reference evidence="8 9" key="1">
    <citation type="submission" date="2011-05" db="EMBL/GenBank/DDBJ databases">
        <title>Whole genome sequence of Microlunatus phosphovorus NM-1.</title>
        <authorList>
            <person name="Hosoyama A."/>
            <person name="Sasaki K."/>
            <person name="Harada T."/>
            <person name="Igarashi R."/>
            <person name="Kawakoshi A."/>
            <person name="Sasagawa M."/>
            <person name="Fukada J."/>
            <person name="Nakamura S."/>
            <person name="Katano Y."/>
            <person name="Hanada S."/>
            <person name="Kamagata Y."/>
            <person name="Nakamura N."/>
            <person name="Yamazaki S."/>
            <person name="Fujita N."/>
        </authorList>
    </citation>
    <scope>NUCLEOTIDE SEQUENCE [LARGE SCALE GENOMIC DNA]</scope>
    <source>
        <strain evidence="9">ATCC 700054 / DSM 10555 / JCM 9379 / NBRC 101784 / NCIMB 13414 / VKM Ac-1990 / NM-1</strain>
    </source>
</reference>
<dbReference type="InterPro" id="IPR003663">
    <property type="entry name" value="Sugar/inositol_transpt"/>
</dbReference>
<comment type="subcellular location">
    <subcellularLocation>
        <location evidence="1">Cell membrane</location>
        <topology evidence="1">Multi-pass membrane protein</topology>
    </subcellularLocation>
</comment>
<keyword evidence="3 6" id="KW-0812">Transmembrane</keyword>
<organism evidence="8 9">
    <name type="scientific">Microlunatus phosphovorus (strain ATCC 700054 / DSM 10555 / JCM 9379 / NBRC 101784 / NCIMB 13414 / VKM Ac-1990 / NM-1)</name>
    <dbReference type="NCBI Taxonomy" id="1032480"/>
    <lineage>
        <taxon>Bacteria</taxon>
        <taxon>Bacillati</taxon>
        <taxon>Actinomycetota</taxon>
        <taxon>Actinomycetes</taxon>
        <taxon>Propionibacteriales</taxon>
        <taxon>Propionibacteriaceae</taxon>
        <taxon>Microlunatus</taxon>
    </lineage>
</organism>
<accession>F5XK79</accession>
<keyword evidence="5 6" id="KW-0472">Membrane</keyword>
<dbReference type="GO" id="GO:0005886">
    <property type="term" value="C:plasma membrane"/>
    <property type="evidence" value="ECO:0007669"/>
    <property type="project" value="UniProtKB-SubCell"/>
</dbReference>
<keyword evidence="9" id="KW-1185">Reference proteome</keyword>
<name>F5XK79_MICPN</name>
<gene>
    <name evidence="8" type="ordered locus">MLP_05610</name>
</gene>
<evidence type="ECO:0000313" key="8">
    <source>
        <dbReference type="EMBL" id="BAK33575.1"/>
    </source>
</evidence>
<feature type="transmembrane region" description="Helical" evidence="6">
    <location>
        <begin position="92"/>
        <end position="110"/>
    </location>
</feature>
<dbReference type="PANTHER" id="PTHR48022">
    <property type="entry name" value="PLASTIDIC GLUCOSE TRANSPORTER 4"/>
    <property type="match status" value="1"/>
</dbReference>
<feature type="transmembrane region" description="Helical" evidence="6">
    <location>
        <begin position="60"/>
        <end position="80"/>
    </location>
</feature>
<evidence type="ECO:0000256" key="2">
    <source>
        <dbReference type="ARBA" id="ARBA00010992"/>
    </source>
</evidence>
<dbReference type="KEGG" id="mph:MLP_05610"/>
<evidence type="ECO:0000256" key="3">
    <source>
        <dbReference type="ARBA" id="ARBA00022692"/>
    </source>
</evidence>
<keyword evidence="4 6" id="KW-1133">Transmembrane helix</keyword>
<evidence type="ECO:0000259" key="7">
    <source>
        <dbReference type="PROSITE" id="PS50850"/>
    </source>
</evidence>
<dbReference type="EMBL" id="AP012204">
    <property type="protein sequence ID" value="BAK33575.1"/>
    <property type="molecule type" value="Genomic_DNA"/>
</dbReference>
<protein>
    <submittedName>
        <fullName evidence="8">Putative major facilitator superfamily transporter</fullName>
    </submittedName>
</protein>
<dbReference type="PANTHER" id="PTHR48022:SF2">
    <property type="entry name" value="PLASTIDIC GLUCOSE TRANSPORTER 4"/>
    <property type="match status" value="1"/>
</dbReference>
<dbReference type="PROSITE" id="PS50850">
    <property type="entry name" value="MFS"/>
    <property type="match status" value="1"/>
</dbReference>
<dbReference type="PROSITE" id="PS00216">
    <property type="entry name" value="SUGAR_TRANSPORT_1"/>
    <property type="match status" value="1"/>
</dbReference>
<dbReference type="HOGENOM" id="CLU_001265_46_6_11"/>
<dbReference type="SUPFAM" id="SSF103473">
    <property type="entry name" value="MFS general substrate transporter"/>
    <property type="match status" value="1"/>
</dbReference>
<dbReference type="InterPro" id="IPR050360">
    <property type="entry name" value="MFS_Sugar_Transporters"/>
</dbReference>
<evidence type="ECO:0000256" key="1">
    <source>
        <dbReference type="ARBA" id="ARBA00004651"/>
    </source>
</evidence>
<evidence type="ECO:0000256" key="4">
    <source>
        <dbReference type="ARBA" id="ARBA00022989"/>
    </source>
</evidence>
<dbReference type="PROSITE" id="PS00217">
    <property type="entry name" value="SUGAR_TRANSPORT_2"/>
    <property type="match status" value="1"/>
</dbReference>
<dbReference type="InterPro" id="IPR005828">
    <property type="entry name" value="MFS_sugar_transport-like"/>
</dbReference>
<dbReference type="RefSeq" id="WP_013861464.1">
    <property type="nucleotide sequence ID" value="NC_015635.1"/>
</dbReference>
<dbReference type="eggNOG" id="COG0477">
    <property type="taxonomic scope" value="Bacteria"/>
</dbReference>
<proteinExistence type="inferred from homology"/>
<feature type="domain" description="Major facilitator superfamily (MFS) profile" evidence="7">
    <location>
        <begin position="26"/>
        <end position="441"/>
    </location>
</feature>
<dbReference type="Proteomes" id="UP000007947">
    <property type="component" value="Chromosome"/>
</dbReference>
<feature type="transmembrane region" description="Helical" evidence="6">
    <location>
        <begin position="386"/>
        <end position="407"/>
    </location>
</feature>
<feature type="transmembrane region" description="Helical" evidence="6">
    <location>
        <begin position="265"/>
        <end position="296"/>
    </location>
</feature>
<feature type="transmembrane region" description="Helical" evidence="6">
    <location>
        <begin position="413"/>
        <end position="433"/>
    </location>
</feature>
<dbReference type="STRING" id="1032480.MLP_05610"/>
<feature type="transmembrane region" description="Helical" evidence="6">
    <location>
        <begin position="150"/>
        <end position="173"/>
    </location>
</feature>
<evidence type="ECO:0000313" key="9">
    <source>
        <dbReference type="Proteomes" id="UP000007947"/>
    </source>
</evidence>
<dbReference type="Pfam" id="PF00083">
    <property type="entry name" value="Sugar_tr"/>
    <property type="match status" value="1"/>
</dbReference>
<feature type="transmembrane region" description="Helical" evidence="6">
    <location>
        <begin position="116"/>
        <end position="138"/>
    </location>
</feature>
<comment type="similarity">
    <text evidence="2">Belongs to the major facilitator superfamily. Sugar transporter (TC 2.A.1.1) family.</text>
</comment>
<evidence type="ECO:0000256" key="5">
    <source>
        <dbReference type="ARBA" id="ARBA00023136"/>
    </source>
</evidence>
<dbReference type="InterPro" id="IPR020846">
    <property type="entry name" value="MFS_dom"/>
</dbReference>